<dbReference type="EMBL" id="JAAFYZ010000126">
    <property type="protein sequence ID" value="MBS2551090.1"/>
    <property type="molecule type" value="Genomic_DNA"/>
</dbReference>
<keyword evidence="5" id="KW-0067">ATP-binding</keyword>
<evidence type="ECO:0000313" key="10">
    <source>
        <dbReference type="EMBL" id="MBS2551090.1"/>
    </source>
</evidence>
<feature type="domain" description="DNA topoisomerase type IIA subunit B" evidence="9">
    <location>
        <begin position="218"/>
        <end position="377"/>
    </location>
</feature>
<reference evidence="10 11" key="1">
    <citation type="submission" date="2020-02" db="EMBL/GenBank/DDBJ databases">
        <title>Acidophilic actinobacteria isolated from forest soil.</title>
        <authorList>
            <person name="Golinska P."/>
        </authorList>
    </citation>
    <scope>NUCLEOTIDE SEQUENCE [LARGE SCALE GENOMIC DNA]</scope>
    <source>
        <strain evidence="10 11">NL8</strain>
    </source>
</reference>
<dbReference type="Gene3D" id="3.30.230.10">
    <property type="match status" value="1"/>
</dbReference>
<comment type="similarity">
    <text evidence="2">Belongs to the type II topoisomerase GyrB family.</text>
</comment>
<dbReference type="InterPro" id="IPR013506">
    <property type="entry name" value="Topo_IIA_bsu_dom2"/>
</dbReference>
<dbReference type="InterPro" id="IPR020568">
    <property type="entry name" value="Ribosomal_Su5_D2-typ_SF"/>
</dbReference>
<dbReference type="InterPro" id="IPR001241">
    <property type="entry name" value="Topo_IIA"/>
</dbReference>
<keyword evidence="6" id="KW-0799">Topoisomerase</keyword>
<protein>
    <recommendedName>
        <fullName evidence="3">DNA topoisomerase (ATP-hydrolyzing)</fullName>
        <ecNumber evidence="3">5.6.2.2</ecNumber>
    </recommendedName>
</protein>
<dbReference type="RefSeq" id="WP_212015091.1">
    <property type="nucleotide sequence ID" value="NZ_JAAFYZ010000126.1"/>
</dbReference>
<proteinExistence type="inferred from homology"/>
<dbReference type="PRINTS" id="PR01159">
    <property type="entry name" value="DNAGYRASEB"/>
</dbReference>
<dbReference type="Proteomes" id="UP000730482">
    <property type="component" value="Unassembled WGS sequence"/>
</dbReference>
<gene>
    <name evidence="10" type="ORF">KGQ19_29890</name>
</gene>
<evidence type="ECO:0000259" key="9">
    <source>
        <dbReference type="Pfam" id="PF00204"/>
    </source>
</evidence>
<keyword evidence="11" id="KW-1185">Reference proteome</keyword>
<evidence type="ECO:0000256" key="7">
    <source>
        <dbReference type="ARBA" id="ARBA00023125"/>
    </source>
</evidence>
<evidence type="ECO:0000313" key="11">
    <source>
        <dbReference type="Proteomes" id="UP000730482"/>
    </source>
</evidence>
<evidence type="ECO:0000256" key="3">
    <source>
        <dbReference type="ARBA" id="ARBA00012895"/>
    </source>
</evidence>
<dbReference type="PRINTS" id="PR00418">
    <property type="entry name" value="TPI2FAMILY"/>
</dbReference>
<dbReference type="Gene3D" id="3.30.565.10">
    <property type="entry name" value="Histidine kinase-like ATPase, C-terminal domain"/>
    <property type="match status" value="1"/>
</dbReference>
<dbReference type="EC" id="5.6.2.2" evidence="3"/>
<evidence type="ECO:0000256" key="6">
    <source>
        <dbReference type="ARBA" id="ARBA00023029"/>
    </source>
</evidence>
<evidence type="ECO:0000256" key="8">
    <source>
        <dbReference type="ARBA" id="ARBA00023235"/>
    </source>
</evidence>
<keyword evidence="4" id="KW-0547">Nucleotide-binding</keyword>
<evidence type="ECO:0000256" key="5">
    <source>
        <dbReference type="ARBA" id="ARBA00022840"/>
    </source>
</evidence>
<dbReference type="Pfam" id="PF00204">
    <property type="entry name" value="DNA_gyraseB"/>
    <property type="match status" value="1"/>
</dbReference>
<dbReference type="PANTHER" id="PTHR45866">
    <property type="entry name" value="DNA GYRASE/TOPOISOMERASE SUBUNIT B"/>
    <property type="match status" value="1"/>
</dbReference>
<dbReference type="SUPFAM" id="SSF54211">
    <property type="entry name" value="Ribosomal protein S5 domain 2-like"/>
    <property type="match status" value="1"/>
</dbReference>
<dbReference type="InterPro" id="IPR036890">
    <property type="entry name" value="HATPase_C_sf"/>
</dbReference>
<dbReference type="InterPro" id="IPR014721">
    <property type="entry name" value="Ribsml_uS5_D2-typ_fold_subgr"/>
</dbReference>
<name>A0ABS5KYE9_9ACTN</name>
<accession>A0ABS5KYE9</accession>
<dbReference type="SUPFAM" id="SSF55874">
    <property type="entry name" value="ATPase domain of HSP90 chaperone/DNA topoisomerase II/histidine kinase"/>
    <property type="match status" value="1"/>
</dbReference>
<evidence type="ECO:0000256" key="1">
    <source>
        <dbReference type="ARBA" id="ARBA00000185"/>
    </source>
</evidence>
<comment type="catalytic activity">
    <reaction evidence="1">
        <text>ATP-dependent breakage, passage and rejoining of double-stranded DNA.</text>
        <dbReference type="EC" id="5.6.2.2"/>
    </reaction>
</comment>
<dbReference type="PANTHER" id="PTHR45866:SF1">
    <property type="entry name" value="DNA GYRASE SUBUNIT B, MITOCHONDRIAL"/>
    <property type="match status" value="1"/>
</dbReference>
<evidence type="ECO:0000256" key="2">
    <source>
        <dbReference type="ARBA" id="ARBA00010708"/>
    </source>
</evidence>
<organism evidence="10 11">
    <name type="scientific">Catenulispora pinistramenti</name>
    <dbReference type="NCBI Taxonomy" id="2705254"/>
    <lineage>
        <taxon>Bacteria</taxon>
        <taxon>Bacillati</taxon>
        <taxon>Actinomycetota</taxon>
        <taxon>Actinomycetes</taxon>
        <taxon>Catenulisporales</taxon>
        <taxon>Catenulisporaceae</taxon>
        <taxon>Catenulispora</taxon>
    </lineage>
</organism>
<dbReference type="SMART" id="SM00433">
    <property type="entry name" value="TOP2c"/>
    <property type="match status" value="1"/>
</dbReference>
<comment type="caution">
    <text evidence="10">The sequence shown here is derived from an EMBL/GenBank/DDBJ whole genome shotgun (WGS) entry which is preliminary data.</text>
</comment>
<keyword evidence="7" id="KW-0238">DNA-binding</keyword>
<dbReference type="InterPro" id="IPR000565">
    <property type="entry name" value="Topo_IIA_B"/>
</dbReference>
<keyword evidence="8" id="KW-0413">Isomerase</keyword>
<dbReference type="CDD" id="cd00822">
    <property type="entry name" value="TopoII_Trans_DNA_gyrase"/>
    <property type="match status" value="1"/>
</dbReference>
<evidence type="ECO:0000256" key="4">
    <source>
        <dbReference type="ARBA" id="ARBA00022741"/>
    </source>
</evidence>
<sequence>MSEDRTYSADSIVVLEGLEAIRKRPGMYIGSTGERGLHWVVFEAANRAIDEVLGGRAGLLEVTLTADGAVRVGDDGPGLPFEGGGDDEPGLEEQLTRIGVGRRPGPAIHAGWMDLAIVNGVSGRLVAEVRREGRRRVQEYVRSVAVAPPTDAGPADDTGTVITFWPDPDIFQTTEFSFSVLAERFRELAWLNPGLDVSLVDERQTPERASARFHFPDGVRELVAFLDEQLSAPVHPDIISFEQDDAQMAGRTEIALRWRDSGPEHVRSFTNSAPTRGGGTHLNGFRDGVAAAVNTYARAQGLLAATDPDLGAEQICEALTAVVSVKLEHPEYGGCTRDQLGGAGVRPAVAQAVEEHLGGWLTGHPQAAAAIVGQIMARH</sequence>